<reference evidence="1 2" key="1">
    <citation type="submission" date="2018-05" db="EMBL/GenBank/DDBJ databases">
        <title>Draft genome sequence of Scytalidium lignicola DSM 105466, a ubiquitous saprotrophic fungus.</title>
        <authorList>
            <person name="Buettner E."/>
            <person name="Gebauer A.M."/>
            <person name="Hofrichter M."/>
            <person name="Liers C."/>
            <person name="Kellner H."/>
        </authorList>
    </citation>
    <scope>NUCLEOTIDE SEQUENCE [LARGE SCALE GENOMIC DNA]</scope>
    <source>
        <strain evidence="1 2">DSM 105466</strain>
    </source>
</reference>
<feature type="non-terminal residue" evidence="1">
    <location>
        <position position="255"/>
    </location>
</feature>
<dbReference type="OMA" id="WAKINWT"/>
<evidence type="ECO:0000313" key="1">
    <source>
        <dbReference type="EMBL" id="RFU29002.1"/>
    </source>
</evidence>
<comment type="caution">
    <text evidence="1">The sequence shown here is derived from an EMBL/GenBank/DDBJ whole genome shotgun (WGS) entry which is preliminary data.</text>
</comment>
<dbReference type="InterPro" id="IPR021838">
    <property type="entry name" value="DUF3431"/>
</dbReference>
<dbReference type="Pfam" id="PF11913">
    <property type="entry name" value="DUF3431"/>
    <property type="match status" value="1"/>
</dbReference>
<accession>A0A3E2H737</accession>
<dbReference type="OrthoDB" id="28755at2759"/>
<evidence type="ECO:0000313" key="2">
    <source>
        <dbReference type="Proteomes" id="UP000258309"/>
    </source>
</evidence>
<name>A0A3E2H737_SCYLI</name>
<feature type="non-terminal residue" evidence="1">
    <location>
        <position position="1"/>
    </location>
</feature>
<gene>
    <name evidence="1" type="ORF">B7463_g7341</name>
</gene>
<keyword evidence="2" id="KW-1185">Reference proteome</keyword>
<sequence length="255" mass="29342">MPTNTPSINYSPLDIPSSEISFVVTRFKEPLDPWVIVVNRTYLYDKFGTPQTDDAIQHSSFLEYSLAQNIGHEQQTICLHSYNHYDDLSNIVIFSQAAPFTNLLSPVVNTTLQMLELAATRPFDPAFAPALIFNWELIHDLDQWDRINWSSPAEDYWISASERKTLATAPYTMGEYWQWLFGKPHPSAVRVNHGGSFGTTRQAIQRHPKEFYSRCLEAFNSCGQNTSNAELGFFMERMDLAIIDEKFWLPHVYHP</sequence>
<dbReference type="AlphaFoldDB" id="A0A3E2H737"/>
<dbReference type="EMBL" id="NCSJ02000143">
    <property type="protein sequence ID" value="RFU29002.1"/>
    <property type="molecule type" value="Genomic_DNA"/>
</dbReference>
<protein>
    <submittedName>
        <fullName evidence="1">Uncharacterized protein</fullName>
    </submittedName>
</protein>
<dbReference type="Proteomes" id="UP000258309">
    <property type="component" value="Unassembled WGS sequence"/>
</dbReference>
<proteinExistence type="predicted"/>
<organism evidence="1 2">
    <name type="scientific">Scytalidium lignicola</name>
    <name type="common">Hyphomycete</name>
    <dbReference type="NCBI Taxonomy" id="5539"/>
    <lineage>
        <taxon>Eukaryota</taxon>
        <taxon>Fungi</taxon>
        <taxon>Dikarya</taxon>
        <taxon>Ascomycota</taxon>
        <taxon>Pezizomycotina</taxon>
        <taxon>Leotiomycetes</taxon>
        <taxon>Leotiomycetes incertae sedis</taxon>
        <taxon>Scytalidium</taxon>
    </lineage>
</organism>